<comment type="caution">
    <text evidence="3">The sequence shown here is derived from an EMBL/GenBank/DDBJ whole genome shotgun (WGS) entry which is preliminary data.</text>
</comment>
<dbReference type="AlphaFoldDB" id="A0A7V2SX64"/>
<proteinExistence type="inferred from homology"/>
<dbReference type="GO" id="GO:0043190">
    <property type="term" value="C:ATP-binding cassette (ABC) transporter complex"/>
    <property type="evidence" value="ECO:0007669"/>
    <property type="project" value="InterPro"/>
</dbReference>
<name>A0A7V2SX64_9BACT</name>
<sequence length="323" mass="36655">MRRVLRGHYRSFIRPDGICCLWVFFLTLCLLLLGCDNGKEKKAPVVRLDKLKALAAARPETSSIPFRVAVAAIVSPEGTVESYRPLLAYLGEKLNRKTQLIQRRTYWEVNDMIAKNRVDLAFICTGAYIQQEKMHAMSILVVPEIDGKVTYNAVIIVSAKSNIQSFEDLRGKVFAFTDPLSNTGYLYPLHLLTERCSTPDEFFHKTIFTYSHDRSIMAVVDGVADGASVDNIVYENALRKDPRLKKKLKVIMKSEDFGMPPVVVPSNISSIKRKRLESIFLHMHEDPKGRAALKHLGIDRFVRPTMELYSAPCLKYKDQPCSK</sequence>
<protein>
    <submittedName>
        <fullName evidence="3">Phosphate/phosphite/phosphonate ABC transporter substrate-binding protein</fullName>
    </submittedName>
</protein>
<comment type="similarity">
    <text evidence="1">Belongs to the phosphate/phosphite/phosphonate binding protein family.</text>
</comment>
<evidence type="ECO:0000313" key="3">
    <source>
        <dbReference type="EMBL" id="HFC47273.1"/>
    </source>
</evidence>
<accession>A0A7V2SX64</accession>
<dbReference type="EMBL" id="DRND01000417">
    <property type="protein sequence ID" value="HFC47273.1"/>
    <property type="molecule type" value="Genomic_DNA"/>
</dbReference>
<dbReference type="NCBIfam" id="TIGR01098">
    <property type="entry name" value="3A0109s03R"/>
    <property type="match status" value="1"/>
</dbReference>
<dbReference type="PANTHER" id="PTHR35841">
    <property type="entry name" value="PHOSPHONATES-BINDING PERIPLASMIC PROTEIN"/>
    <property type="match status" value="1"/>
</dbReference>
<dbReference type="Pfam" id="PF12974">
    <property type="entry name" value="Phosphonate-bd"/>
    <property type="match status" value="1"/>
</dbReference>
<dbReference type="PANTHER" id="PTHR35841:SF1">
    <property type="entry name" value="PHOSPHONATES-BINDING PERIPLASMIC PROTEIN"/>
    <property type="match status" value="1"/>
</dbReference>
<dbReference type="InterPro" id="IPR005770">
    <property type="entry name" value="PhnD"/>
</dbReference>
<keyword evidence="2" id="KW-0732">Signal</keyword>
<evidence type="ECO:0000256" key="1">
    <source>
        <dbReference type="ARBA" id="ARBA00007162"/>
    </source>
</evidence>
<dbReference type="SUPFAM" id="SSF53850">
    <property type="entry name" value="Periplasmic binding protein-like II"/>
    <property type="match status" value="1"/>
</dbReference>
<dbReference type="GO" id="GO:0055085">
    <property type="term" value="P:transmembrane transport"/>
    <property type="evidence" value="ECO:0007669"/>
    <property type="project" value="InterPro"/>
</dbReference>
<gene>
    <name evidence="3" type="primary">phnD</name>
    <name evidence="3" type="ORF">ENJ63_05250</name>
</gene>
<dbReference type="Proteomes" id="UP000885797">
    <property type="component" value="Unassembled WGS sequence"/>
</dbReference>
<dbReference type="PROSITE" id="PS51257">
    <property type="entry name" value="PROKAR_LIPOPROTEIN"/>
    <property type="match status" value="1"/>
</dbReference>
<organism evidence="3">
    <name type="scientific">Dissulfuribacter thermophilus</name>
    <dbReference type="NCBI Taxonomy" id="1156395"/>
    <lineage>
        <taxon>Bacteria</taxon>
        <taxon>Pseudomonadati</taxon>
        <taxon>Thermodesulfobacteriota</taxon>
        <taxon>Dissulfuribacteria</taxon>
        <taxon>Dissulfuribacterales</taxon>
        <taxon>Dissulfuribacteraceae</taxon>
        <taxon>Dissulfuribacter</taxon>
    </lineage>
</organism>
<dbReference type="Gene3D" id="3.40.190.10">
    <property type="entry name" value="Periplasmic binding protein-like II"/>
    <property type="match status" value="2"/>
</dbReference>
<reference evidence="3" key="1">
    <citation type="journal article" date="2020" name="mSystems">
        <title>Genome- and Community-Level Interaction Insights into Carbon Utilization and Element Cycling Functions of Hydrothermarchaeota in Hydrothermal Sediment.</title>
        <authorList>
            <person name="Zhou Z."/>
            <person name="Liu Y."/>
            <person name="Xu W."/>
            <person name="Pan J."/>
            <person name="Luo Z.H."/>
            <person name="Li M."/>
        </authorList>
    </citation>
    <scope>NUCLEOTIDE SEQUENCE [LARGE SCALE GENOMIC DNA]</scope>
    <source>
        <strain evidence="3">HyVt-503</strain>
    </source>
</reference>
<evidence type="ECO:0000256" key="2">
    <source>
        <dbReference type="ARBA" id="ARBA00022729"/>
    </source>
</evidence>
<dbReference type="CDD" id="cd13571">
    <property type="entry name" value="PBP2_PnhD_1"/>
    <property type="match status" value="1"/>
</dbReference>